<keyword evidence="2" id="KW-1133">Transmembrane helix</keyword>
<name>A0ABR1IP82_9AGAR</name>
<accession>A0ABR1IP82</accession>
<dbReference type="EMBL" id="JBANRG010000083">
    <property type="protein sequence ID" value="KAK7437728.1"/>
    <property type="molecule type" value="Genomic_DNA"/>
</dbReference>
<feature type="compositionally biased region" description="Polar residues" evidence="1">
    <location>
        <begin position="118"/>
        <end position="164"/>
    </location>
</feature>
<evidence type="ECO:0000256" key="2">
    <source>
        <dbReference type="SAM" id="Phobius"/>
    </source>
</evidence>
<sequence>MTSNPPISSANNNSSNTSVPSVIENRKNSTGIIAGGIIGGLAFIVLIGLLVCWRKKHRRSRGLFKRRQGTRTGVWGENERPVPYDLKHVSVHAHQPIIHLSEPIPTPTTEPSGDEKVTFSSEQLQDSPNSDPNTSNISNTAHTRSRAFSESSLTRVPSITSQSTLTVRQQHIRSEADELRMQLSAIQQAQQTILSRDNNSELQSIKNTLAVMMAHIQRLDRQFDSDWARGLTDEAPPEYHDARR</sequence>
<dbReference type="Proteomes" id="UP001498398">
    <property type="component" value="Unassembled WGS sequence"/>
</dbReference>
<evidence type="ECO:0000256" key="1">
    <source>
        <dbReference type="SAM" id="MobiDB-lite"/>
    </source>
</evidence>
<reference evidence="3 4" key="1">
    <citation type="submission" date="2024-01" db="EMBL/GenBank/DDBJ databases">
        <title>A draft genome for the cacao thread blight pathogen Marasmiellus scandens.</title>
        <authorList>
            <person name="Baruah I.K."/>
            <person name="Leung J."/>
            <person name="Bukari Y."/>
            <person name="Amoako-Attah I."/>
            <person name="Meinhardt L.W."/>
            <person name="Bailey B.A."/>
            <person name="Cohen S.P."/>
        </authorList>
    </citation>
    <scope>NUCLEOTIDE SEQUENCE [LARGE SCALE GENOMIC DNA]</scope>
    <source>
        <strain evidence="3 4">GH-19</strain>
    </source>
</reference>
<proteinExistence type="predicted"/>
<comment type="caution">
    <text evidence="3">The sequence shown here is derived from an EMBL/GenBank/DDBJ whole genome shotgun (WGS) entry which is preliminary data.</text>
</comment>
<keyword evidence="2" id="KW-0472">Membrane</keyword>
<evidence type="ECO:0000313" key="4">
    <source>
        <dbReference type="Proteomes" id="UP001498398"/>
    </source>
</evidence>
<feature type="region of interest" description="Disordered" evidence="1">
    <location>
        <begin position="97"/>
        <end position="164"/>
    </location>
</feature>
<keyword evidence="4" id="KW-1185">Reference proteome</keyword>
<feature type="region of interest" description="Disordered" evidence="1">
    <location>
        <begin position="1"/>
        <end position="22"/>
    </location>
</feature>
<keyword evidence="2" id="KW-0812">Transmembrane</keyword>
<evidence type="ECO:0000313" key="3">
    <source>
        <dbReference type="EMBL" id="KAK7437728.1"/>
    </source>
</evidence>
<feature type="transmembrane region" description="Helical" evidence="2">
    <location>
        <begin position="32"/>
        <end position="53"/>
    </location>
</feature>
<protein>
    <submittedName>
        <fullName evidence="3">Uncharacterized protein</fullName>
    </submittedName>
</protein>
<organism evidence="3 4">
    <name type="scientific">Marasmiellus scandens</name>
    <dbReference type="NCBI Taxonomy" id="2682957"/>
    <lineage>
        <taxon>Eukaryota</taxon>
        <taxon>Fungi</taxon>
        <taxon>Dikarya</taxon>
        <taxon>Basidiomycota</taxon>
        <taxon>Agaricomycotina</taxon>
        <taxon>Agaricomycetes</taxon>
        <taxon>Agaricomycetidae</taxon>
        <taxon>Agaricales</taxon>
        <taxon>Marasmiineae</taxon>
        <taxon>Omphalotaceae</taxon>
        <taxon>Marasmiellus</taxon>
    </lineage>
</organism>
<gene>
    <name evidence="3" type="ORF">VKT23_018444</name>
</gene>